<name>R7TU54_CAPTE</name>
<sequence>MAAAINSNRSLDFWSEYSKVFTRKSNQLPPLFPSRTNLTLETITITEEQVRSKLLSIDPFKPAGPDNIHPIVLKEKASEITPILTNFFNKYIQAGTIPSHWKLAHINPKYKKRQQEKPCQLPPNQSYL</sequence>
<dbReference type="EnsemblMetazoa" id="CapteT196091">
    <property type="protein sequence ID" value="CapteP196091"/>
    <property type="gene ID" value="CapteG196091"/>
</dbReference>
<dbReference type="PANTHER" id="PTHR33395:SF22">
    <property type="entry name" value="REVERSE TRANSCRIPTASE DOMAIN-CONTAINING PROTEIN"/>
    <property type="match status" value="1"/>
</dbReference>
<evidence type="ECO:0000313" key="1">
    <source>
        <dbReference type="EMBL" id="ELT97204.1"/>
    </source>
</evidence>
<evidence type="ECO:0000313" key="3">
    <source>
        <dbReference type="Proteomes" id="UP000014760"/>
    </source>
</evidence>
<dbReference type="EMBL" id="KB308638">
    <property type="protein sequence ID" value="ELT97204.1"/>
    <property type="molecule type" value="Genomic_DNA"/>
</dbReference>
<reference evidence="1 3" key="2">
    <citation type="journal article" date="2013" name="Nature">
        <title>Insights into bilaterian evolution from three spiralian genomes.</title>
        <authorList>
            <person name="Simakov O."/>
            <person name="Marletaz F."/>
            <person name="Cho S.J."/>
            <person name="Edsinger-Gonzales E."/>
            <person name="Havlak P."/>
            <person name="Hellsten U."/>
            <person name="Kuo D.H."/>
            <person name="Larsson T."/>
            <person name="Lv J."/>
            <person name="Arendt D."/>
            <person name="Savage R."/>
            <person name="Osoegawa K."/>
            <person name="de Jong P."/>
            <person name="Grimwood J."/>
            <person name="Chapman J.A."/>
            <person name="Shapiro H."/>
            <person name="Aerts A."/>
            <person name="Otillar R.P."/>
            <person name="Terry A.Y."/>
            <person name="Boore J.L."/>
            <person name="Grigoriev I.V."/>
            <person name="Lindberg D.R."/>
            <person name="Seaver E.C."/>
            <person name="Weisblat D.A."/>
            <person name="Putnam N.H."/>
            <person name="Rokhsar D.S."/>
        </authorList>
    </citation>
    <scope>NUCLEOTIDE SEQUENCE</scope>
    <source>
        <strain evidence="1 3">I ESC-2004</strain>
    </source>
</reference>
<dbReference type="HOGENOM" id="CLU_1961666_0_0_1"/>
<dbReference type="Proteomes" id="UP000014760">
    <property type="component" value="Unassembled WGS sequence"/>
</dbReference>
<dbReference type="OrthoDB" id="10065625at2759"/>
<accession>R7TU54</accession>
<organism evidence="1">
    <name type="scientific">Capitella teleta</name>
    <name type="common">Polychaete worm</name>
    <dbReference type="NCBI Taxonomy" id="283909"/>
    <lineage>
        <taxon>Eukaryota</taxon>
        <taxon>Metazoa</taxon>
        <taxon>Spiralia</taxon>
        <taxon>Lophotrochozoa</taxon>
        <taxon>Annelida</taxon>
        <taxon>Polychaeta</taxon>
        <taxon>Sedentaria</taxon>
        <taxon>Scolecida</taxon>
        <taxon>Capitellidae</taxon>
        <taxon>Capitella</taxon>
    </lineage>
</organism>
<protein>
    <recommendedName>
        <fullName evidence="4">Reverse transcriptase domain-containing protein</fullName>
    </recommendedName>
</protein>
<evidence type="ECO:0008006" key="4">
    <source>
        <dbReference type="Google" id="ProtNLM"/>
    </source>
</evidence>
<dbReference type="STRING" id="283909.R7TU54"/>
<proteinExistence type="predicted"/>
<dbReference type="PANTHER" id="PTHR33395">
    <property type="entry name" value="TRANSCRIPTASE, PUTATIVE-RELATED-RELATED"/>
    <property type="match status" value="1"/>
</dbReference>
<gene>
    <name evidence="1" type="ORF">CAPTEDRAFT_196091</name>
</gene>
<keyword evidence="3" id="KW-1185">Reference proteome</keyword>
<reference evidence="3" key="1">
    <citation type="submission" date="2012-12" db="EMBL/GenBank/DDBJ databases">
        <authorList>
            <person name="Hellsten U."/>
            <person name="Grimwood J."/>
            <person name="Chapman J.A."/>
            <person name="Shapiro H."/>
            <person name="Aerts A."/>
            <person name="Otillar R.P."/>
            <person name="Terry A.Y."/>
            <person name="Boore J.L."/>
            <person name="Simakov O."/>
            <person name="Marletaz F."/>
            <person name="Cho S.-J."/>
            <person name="Edsinger-Gonzales E."/>
            <person name="Havlak P."/>
            <person name="Kuo D.-H."/>
            <person name="Larsson T."/>
            <person name="Lv J."/>
            <person name="Arendt D."/>
            <person name="Savage R."/>
            <person name="Osoegawa K."/>
            <person name="de Jong P."/>
            <person name="Lindberg D.R."/>
            <person name="Seaver E.C."/>
            <person name="Weisblat D.A."/>
            <person name="Putnam N.H."/>
            <person name="Grigoriev I.V."/>
            <person name="Rokhsar D.S."/>
        </authorList>
    </citation>
    <scope>NUCLEOTIDE SEQUENCE</scope>
    <source>
        <strain evidence="3">I ESC-2004</strain>
    </source>
</reference>
<evidence type="ECO:0000313" key="2">
    <source>
        <dbReference type="EnsemblMetazoa" id="CapteP196091"/>
    </source>
</evidence>
<dbReference type="EMBL" id="AMQN01002205">
    <property type="status" value="NOT_ANNOTATED_CDS"/>
    <property type="molecule type" value="Genomic_DNA"/>
</dbReference>
<dbReference type="AlphaFoldDB" id="R7TU54"/>
<reference evidence="2" key="3">
    <citation type="submission" date="2015-06" db="UniProtKB">
        <authorList>
            <consortium name="EnsemblMetazoa"/>
        </authorList>
    </citation>
    <scope>IDENTIFICATION</scope>
</reference>